<protein>
    <submittedName>
        <fullName evidence="2">Uncharacterized protein</fullName>
    </submittedName>
</protein>
<keyword evidence="3" id="KW-1185">Reference proteome</keyword>
<proteinExistence type="predicted"/>
<feature type="transmembrane region" description="Helical" evidence="1">
    <location>
        <begin position="6"/>
        <end position="27"/>
    </location>
</feature>
<evidence type="ECO:0000313" key="3">
    <source>
        <dbReference type="Proteomes" id="UP000800200"/>
    </source>
</evidence>
<name>A0A6A6EG05_9PEZI</name>
<dbReference type="EMBL" id="ML994617">
    <property type="protein sequence ID" value="KAF2190987.1"/>
    <property type="molecule type" value="Genomic_DNA"/>
</dbReference>
<reference evidence="2" key="1">
    <citation type="journal article" date="2020" name="Stud. Mycol.">
        <title>101 Dothideomycetes genomes: a test case for predicting lifestyles and emergence of pathogens.</title>
        <authorList>
            <person name="Haridas S."/>
            <person name="Albert R."/>
            <person name="Binder M."/>
            <person name="Bloem J."/>
            <person name="Labutti K."/>
            <person name="Salamov A."/>
            <person name="Andreopoulos B."/>
            <person name="Baker S."/>
            <person name="Barry K."/>
            <person name="Bills G."/>
            <person name="Bluhm B."/>
            <person name="Cannon C."/>
            <person name="Castanera R."/>
            <person name="Culley D."/>
            <person name="Daum C."/>
            <person name="Ezra D."/>
            <person name="Gonzalez J."/>
            <person name="Henrissat B."/>
            <person name="Kuo A."/>
            <person name="Liang C."/>
            <person name="Lipzen A."/>
            <person name="Lutzoni F."/>
            <person name="Magnuson J."/>
            <person name="Mondo S."/>
            <person name="Nolan M."/>
            <person name="Ohm R."/>
            <person name="Pangilinan J."/>
            <person name="Park H.-J."/>
            <person name="Ramirez L."/>
            <person name="Alfaro M."/>
            <person name="Sun H."/>
            <person name="Tritt A."/>
            <person name="Yoshinaga Y."/>
            <person name="Zwiers L.-H."/>
            <person name="Turgeon B."/>
            <person name="Goodwin S."/>
            <person name="Spatafora J."/>
            <person name="Crous P."/>
            <person name="Grigoriev I."/>
        </authorList>
    </citation>
    <scope>NUCLEOTIDE SEQUENCE</scope>
    <source>
        <strain evidence="2">CBS 207.26</strain>
    </source>
</reference>
<accession>A0A6A6EG05</accession>
<evidence type="ECO:0000256" key="1">
    <source>
        <dbReference type="SAM" id="Phobius"/>
    </source>
</evidence>
<organism evidence="2 3">
    <name type="scientific">Zopfia rhizophila CBS 207.26</name>
    <dbReference type="NCBI Taxonomy" id="1314779"/>
    <lineage>
        <taxon>Eukaryota</taxon>
        <taxon>Fungi</taxon>
        <taxon>Dikarya</taxon>
        <taxon>Ascomycota</taxon>
        <taxon>Pezizomycotina</taxon>
        <taxon>Dothideomycetes</taxon>
        <taxon>Dothideomycetes incertae sedis</taxon>
        <taxon>Zopfiaceae</taxon>
        <taxon>Zopfia</taxon>
    </lineage>
</organism>
<keyword evidence="1" id="KW-0472">Membrane</keyword>
<dbReference type="AlphaFoldDB" id="A0A6A6EG05"/>
<dbReference type="Proteomes" id="UP000800200">
    <property type="component" value="Unassembled WGS sequence"/>
</dbReference>
<keyword evidence="1" id="KW-1133">Transmembrane helix</keyword>
<evidence type="ECO:0000313" key="2">
    <source>
        <dbReference type="EMBL" id="KAF2190987.1"/>
    </source>
</evidence>
<sequence length="73" mass="8411">MSPTPLFYSFTSIFLVISFLCASHNVLRHFSRVLCLRLQSQVMLFTNTDTSKRKTRYLQACSCENVDGNDSNR</sequence>
<gene>
    <name evidence="2" type="ORF">K469DRAFT_719951</name>
</gene>
<keyword evidence="1" id="KW-0812">Transmembrane</keyword>